<feature type="transmembrane region" description="Helical" evidence="1">
    <location>
        <begin position="44"/>
        <end position="68"/>
    </location>
</feature>
<evidence type="ECO:0000313" key="2">
    <source>
        <dbReference type="Proteomes" id="UP000095287"/>
    </source>
</evidence>
<reference evidence="3" key="1">
    <citation type="submission" date="2016-11" db="UniProtKB">
        <authorList>
            <consortium name="WormBaseParasite"/>
        </authorList>
    </citation>
    <scope>IDENTIFICATION</scope>
</reference>
<dbReference type="Proteomes" id="UP000095287">
    <property type="component" value="Unplaced"/>
</dbReference>
<keyword evidence="2" id="KW-1185">Reference proteome</keyword>
<feature type="transmembrane region" description="Helical" evidence="1">
    <location>
        <begin position="240"/>
        <end position="259"/>
    </location>
</feature>
<keyword evidence="1" id="KW-1133">Transmembrane helix</keyword>
<evidence type="ECO:0000313" key="3">
    <source>
        <dbReference type="WBParaSite" id="L893_g15724.t1"/>
    </source>
</evidence>
<feature type="transmembrane region" description="Helical" evidence="1">
    <location>
        <begin position="74"/>
        <end position="98"/>
    </location>
</feature>
<proteinExistence type="predicted"/>
<name>A0A1I7YFB7_9BILA</name>
<dbReference type="SUPFAM" id="SSF81321">
    <property type="entry name" value="Family A G protein-coupled receptor-like"/>
    <property type="match status" value="1"/>
</dbReference>
<feature type="transmembrane region" description="Helical" evidence="1">
    <location>
        <begin position="6"/>
        <end position="32"/>
    </location>
</feature>
<sequence length="286" mass="32929">METLRVVVGLFYIICPLVLLPIYVRILCIFISKKMYKKNEPYRIMILMGIIQCATAPAGYVLAGVVHLLDYDPWGIAAIALKFYPGGFRAESMISFVLALNRFRIICGLRYPEVIHKVLMIFACCFGVTYTVLLFTPLCEYRIIPGHYLMEYNESILSCRMIQIIGSYFITVPSFASLLLYIVMIGHMVKMRMKCNVPTGSAEERRILFYALTRFVIEFSFVATYHYAAFPHYPEYDITINVGLMFCSLLVSPALYLVFYRSLRQEFFPSNPYSISSSVNVFFVTR</sequence>
<dbReference type="WBParaSite" id="L893_g15724.t1">
    <property type="protein sequence ID" value="L893_g15724.t1"/>
    <property type="gene ID" value="L893_g15724"/>
</dbReference>
<organism evidence="2 3">
    <name type="scientific">Steinernema glaseri</name>
    <dbReference type="NCBI Taxonomy" id="37863"/>
    <lineage>
        <taxon>Eukaryota</taxon>
        <taxon>Metazoa</taxon>
        <taxon>Ecdysozoa</taxon>
        <taxon>Nematoda</taxon>
        <taxon>Chromadorea</taxon>
        <taxon>Rhabditida</taxon>
        <taxon>Tylenchina</taxon>
        <taxon>Panagrolaimomorpha</taxon>
        <taxon>Strongyloidoidea</taxon>
        <taxon>Steinernematidae</taxon>
        <taxon>Steinernema</taxon>
    </lineage>
</organism>
<feature type="transmembrane region" description="Helical" evidence="1">
    <location>
        <begin position="118"/>
        <end position="144"/>
    </location>
</feature>
<keyword evidence="1" id="KW-0812">Transmembrane</keyword>
<protein>
    <submittedName>
        <fullName evidence="3">Serpentine Receptor, class T</fullName>
    </submittedName>
</protein>
<accession>A0A1I7YFB7</accession>
<keyword evidence="1" id="KW-0472">Membrane</keyword>
<dbReference type="AlphaFoldDB" id="A0A1I7YFB7"/>
<feature type="transmembrane region" description="Helical" evidence="1">
    <location>
        <begin position="207"/>
        <end position="228"/>
    </location>
</feature>
<feature type="transmembrane region" description="Helical" evidence="1">
    <location>
        <begin position="164"/>
        <end position="186"/>
    </location>
</feature>
<evidence type="ECO:0000256" key="1">
    <source>
        <dbReference type="SAM" id="Phobius"/>
    </source>
</evidence>